<dbReference type="InterPro" id="IPR001279">
    <property type="entry name" value="Metallo-B-lactamas"/>
</dbReference>
<dbReference type="PANTHER" id="PTHR42951">
    <property type="entry name" value="METALLO-BETA-LACTAMASE DOMAIN-CONTAINING"/>
    <property type="match status" value="1"/>
</dbReference>
<dbReference type="Gene3D" id="3.60.15.10">
    <property type="entry name" value="Ribonuclease Z/Hydroxyacylglutathione hydrolase-like"/>
    <property type="match status" value="1"/>
</dbReference>
<dbReference type="AlphaFoldDB" id="A0A0T6BQ00"/>
<protein>
    <submittedName>
        <fullName evidence="2">MBL fold metallo-hydrolase</fullName>
    </submittedName>
</protein>
<evidence type="ECO:0000259" key="1">
    <source>
        <dbReference type="SMART" id="SM00849"/>
    </source>
</evidence>
<dbReference type="STRING" id="1664069.BGLY_0797"/>
<dbReference type="Proteomes" id="UP000036168">
    <property type="component" value="Unassembled WGS sequence"/>
</dbReference>
<keyword evidence="2" id="KW-0378">Hydrolase</keyword>
<dbReference type="Proteomes" id="UP001341297">
    <property type="component" value="Unassembled WGS sequence"/>
</dbReference>
<dbReference type="SUPFAM" id="SSF56281">
    <property type="entry name" value="Metallo-hydrolase/oxidoreductase"/>
    <property type="match status" value="1"/>
</dbReference>
<organism evidence="2 4">
    <name type="scientific">Bacillus glycinifermentans</name>
    <dbReference type="NCBI Taxonomy" id="1664069"/>
    <lineage>
        <taxon>Bacteria</taxon>
        <taxon>Bacillati</taxon>
        <taxon>Bacillota</taxon>
        <taxon>Bacilli</taxon>
        <taxon>Bacillales</taxon>
        <taxon>Bacillaceae</taxon>
        <taxon>Bacillus</taxon>
    </lineage>
</organism>
<evidence type="ECO:0000313" key="3">
    <source>
        <dbReference type="EMBL" id="MEC0486011.1"/>
    </source>
</evidence>
<sequence length="273" mass="30980">MVQFFKKRLGGGKRVEDRWFTVTKLDEKTFAISEYGHWENVHSYLLLGTKQAALIDTGLGIDNIKRITDKLTNLPVTVITTHVHWDHIGCHGEYERIYVHEAEKDWLTDGIKGLPIEQIRKDVSHGITKPVPDTFDPESYTPYTGKPTDVLADGDIIEIGSRPLVIYHTPGHSPGHICIFDAAHGYLFTGDLLYTGAPIYAFYPTTDPARLVESLEKISAIRHVRKVFGGHHQLELNPVILQEAWYAALHLKKHGLIKHDTGIHRFKNLSFQF</sequence>
<gene>
    <name evidence="2" type="ORF">AB447_217320</name>
    <name evidence="3" type="ORF">P8828_14470</name>
</gene>
<reference evidence="2 4" key="1">
    <citation type="journal article" date="2015" name="Int. J. Syst. Evol. Microbiol.">
        <title>Bacillus glycinifermentans sp. nov., isolated from fermented soybean paste.</title>
        <authorList>
            <person name="Kim S.J."/>
            <person name="Dunlap C.A."/>
            <person name="Kwon S.W."/>
            <person name="Rooney A.P."/>
        </authorList>
    </citation>
    <scope>NUCLEOTIDE SEQUENCE [LARGE SCALE GENOMIC DNA]</scope>
    <source>
        <strain evidence="2 4">GO-13</strain>
    </source>
</reference>
<dbReference type="EMBL" id="LECW02000020">
    <property type="protein sequence ID" value="KRT93719.1"/>
    <property type="molecule type" value="Genomic_DNA"/>
</dbReference>
<feature type="domain" description="Metallo-beta-lactamase" evidence="1">
    <location>
        <begin position="40"/>
        <end position="231"/>
    </location>
</feature>
<dbReference type="PANTHER" id="PTHR42951:SF4">
    <property type="entry name" value="ACYL-COENZYME A THIOESTERASE MBLAC2"/>
    <property type="match status" value="1"/>
</dbReference>
<evidence type="ECO:0000313" key="5">
    <source>
        <dbReference type="Proteomes" id="UP001341297"/>
    </source>
</evidence>
<keyword evidence="5" id="KW-1185">Reference proteome</keyword>
<accession>A0A0T6BQ00</accession>
<proteinExistence type="predicted"/>
<name>A0A0T6BQ00_9BACI</name>
<reference evidence="2" key="2">
    <citation type="submission" date="2015-10" db="EMBL/GenBank/DDBJ databases">
        <authorList>
            <person name="Gilbert D.G."/>
        </authorList>
    </citation>
    <scope>NUCLEOTIDE SEQUENCE</scope>
    <source>
        <strain evidence="2">GO-13</strain>
    </source>
</reference>
<dbReference type="EMBL" id="JARRTL010000014">
    <property type="protein sequence ID" value="MEC0486011.1"/>
    <property type="molecule type" value="Genomic_DNA"/>
</dbReference>
<dbReference type="RefSeq" id="WP_048354001.1">
    <property type="nucleotide sequence ID" value="NZ_CP023481.1"/>
</dbReference>
<dbReference type="GO" id="GO:0016787">
    <property type="term" value="F:hydrolase activity"/>
    <property type="evidence" value="ECO:0007669"/>
    <property type="project" value="UniProtKB-KW"/>
</dbReference>
<reference evidence="3 5" key="3">
    <citation type="submission" date="2023-03" db="EMBL/GenBank/DDBJ databases">
        <title>Agriculturally important microbes genome sequencing.</title>
        <authorList>
            <person name="Dunlap C."/>
        </authorList>
    </citation>
    <scope>NUCLEOTIDE SEQUENCE [LARGE SCALE GENOMIC DNA]</scope>
    <source>
        <strain evidence="3 5">CBP-3203</strain>
    </source>
</reference>
<dbReference type="InterPro" id="IPR036866">
    <property type="entry name" value="RibonucZ/Hydroxyglut_hydro"/>
</dbReference>
<dbReference type="InterPro" id="IPR050855">
    <property type="entry name" value="NDM-1-like"/>
</dbReference>
<dbReference type="Pfam" id="PF00753">
    <property type="entry name" value="Lactamase_B"/>
    <property type="match status" value="1"/>
</dbReference>
<dbReference type="OrthoDB" id="9802248at2"/>
<comment type="caution">
    <text evidence="2">The sequence shown here is derived from an EMBL/GenBank/DDBJ whole genome shotgun (WGS) entry which is preliminary data.</text>
</comment>
<dbReference type="SMART" id="SM00849">
    <property type="entry name" value="Lactamase_B"/>
    <property type="match status" value="1"/>
</dbReference>
<evidence type="ECO:0000313" key="4">
    <source>
        <dbReference type="Proteomes" id="UP000036168"/>
    </source>
</evidence>
<evidence type="ECO:0000313" key="2">
    <source>
        <dbReference type="EMBL" id="KRT93719.1"/>
    </source>
</evidence>